<accession>W0SHD6</accession>
<dbReference type="GO" id="GO:0005524">
    <property type="term" value="F:ATP binding"/>
    <property type="evidence" value="ECO:0007669"/>
    <property type="project" value="UniProtKB-KW"/>
</dbReference>
<dbReference type="AlphaFoldDB" id="W0SHD6"/>
<dbReference type="PROSITE" id="PS00455">
    <property type="entry name" value="AMP_BINDING"/>
    <property type="match status" value="1"/>
</dbReference>
<dbReference type="GO" id="GO:0016405">
    <property type="term" value="F:CoA-ligase activity"/>
    <property type="evidence" value="ECO:0007669"/>
    <property type="project" value="UniProtKB-ARBA"/>
</dbReference>
<dbReference type="STRING" id="1223802.SUTH_01409"/>
<dbReference type="CDD" id="cd05958">
    <property type="entry name" value="ABCL"/>
    <property type="match status" value="1"/>
</dbReference>
<keyword evidence="4" id="KW-0067">ATP-binding</keyword>
<dbReference type="Pfam" id="PF00501">
    <property type="entry name" value="AMP-binding"/>
    <property type="match status" value="1"/>
</dbReference>
<protein>
    <submittedName>
        <fullName evidence="7">AMP-dependent synthetase and ligase</fullName>
    </submittedName>
</protein>
<dbReference type="InterPro" id="IPR020845">
    <property type="entry name" value="AMP-binding_CS"/>
</dbReference>
<keyword evidence="2 7" id="KW-0436">Ligase</keyword>
<dbReference type="PANTHER" id="PTHR43352:SF1">
    <property type="entry name" value="ANTHRANILATE--COA LIGASE"/>
    <property type="match status" value="1"/>
</dbReference>
<evidence type="ECO:0000259" key="5">
    <source>
        <dbReference type="Pfam" id="PF00501"/>
    </source>
</evidence>
<dbReference type="Gene3D" id="3.40.50.12780">
    <property type="entry name" value="N-terminal domain of ligase-like"/>
    <property type="match status" value="1"/>
</dbReference>
<feature type="domain" description="AMP-binding enzyme C-terminal" evidence="6">
    <location>
        <begin position="458"/>
        <end position="536"/>
    </location>
</feature>
<evidence type="ECO:0000256" key="1">
    <source>
        <dbReference type="ARBA" id="ARBA00006432"/>
    </source>
</evidence>
<dbReference type="KEGG" id="shd:SUTH_01409"/>
<sequence>MSTGNTRTAHLDTFARDHLPPAELQPEFLFELPHLRYPERINCAAELLDRAVNEHDWGERMAIYSAAGNFSYRQLLESANRIARVLVEDMGLIPGNRVLLRSANNPMLAACWFAVIKAGGIVVTTMPLLRAKELTDVIVKARISHALCDARLAEELEIARGACPTLTSLSYYNGDAGVPGLDRLEPRMAAKPASFDNIDTARDDICLIAFTSGTTGKPKGTMHFHRDVMAICDCFPRSTLKLEGDDIVCGTPPLAFTFGLGGMLLFPLRLGGSAVLVERLTPDLLLRTVQDSKVTVLFTAPTFYRMMAGQVGQFDTSSLRKCVSAGEALPVATRKLWQEATGICIIDGIGATEMLHIFISHTEDDVRPGATGRPIPGYRACILDNEGNPLPAGSVGRLAVKGPTGCRYLDDPRQEAYVSDGWNLTGDAYLMDADGYFFYQSRTDDMIVSAGYNIGGPEVEDCLLAHPAVAECGVVGVPDAERGQVVKAFVALKAGYNPDAAMAKALQEHVKNHLAPYKYPRLIEFRSAMPRTETGKLQRFRLRD</sequence>
<dbReference type="SUPFAM" id="SSF56801">
    <property type="entry name" value="Acetyl-CoA synthetase-like"/>
    <property type="match status" value="1"/>
</dbReference>
<organism evidence="7 8">
    <name type="scientific">Sulfuritalea hydrogenivorans sk43H</name>
    <dbReference type="NCBI Taxonomy" id="1223802"/>
    <lineage>
        <taxon>Bacteria</taxon>
        <taxon>Pseudomonadati</taxon>
        <taxon>Pseudomonadota</taxon>
        <taxon>Betaproteobacteria</taxon>
        <taxon>Nitrosomonadales</taxon>
        <taxon>Sterolibacteriaceae</taxon>
        <taxon>Sulfuritalea</taxon>
    </lineage>
</organism>
<dbReference type="HOGENOM" id="CLU_000022_59_10_4"/>
<evidence type="ECO:0000256" key="3">
    <source>
        <dbReference type="ARBA" id="ARBA00022741"/>
    </source>
</evidence>
<dbReference type="InterPro" id="IPR025110">
    <property type="entry name" value="AMP-bd_C"/>
</dbReference>
<dbReference type="PANTHER" id="PTHR43352">
    <property type="entry name" value="ACETYL-COA SYNTHETASE"/>
    <property type="match status" value="1"/>
</dbReference>
<dbReference type="InterPro" id="IPR045851">
    <property type="entry name" value="AMP-bd_C_sf"/>
</dbReference>
<evidence type="ECO:0000313" key="8">
    <source>
        <dbReference type="Proteomes" id="UP000031637"/>
    </source>
</evidence>
<dbReference type="Pfam" id="PF13193">
    <property type="entry name" value="AMP-binding_C"/>
    <property type="match status" value="1"/>
</dbReference>
<dbReference type="InterPro" id="IPR042099">
    <property type="entry name" value="ANL_N_sf"/>
</dbReference>
<evidence type="ECO:0000313" key="7">
    <source>
        <dbReference type="EMBL" id="BAO29208.1"/>
    </source>
</evidence>
<dbReference type="GO" id="GO:0044550">
    <property type="term" value="P:secondary metabolite biosynthetic process"/>
    <property type="evidence" value="ECO:0007669"/>
    <property type="project" value="TreeGrafter"/>
</dbReference>
<evidence type="ECO:0000256" key="4">
    <source>
        <dbReference type="ARBA" id="ARBA00022840"/>
    </source>
</evidence>
<dbReference type="FunFam" id="3.30.300.30:FF:000005">
    <property type="entry name" value="Acyl-coenzyme A synthetase ACSM5, mitochondrial"/>
    <property type="match status" value="1"/>
</dbReference>
<keyword evidence="3" id="KW-0547">Nucleotide-binding</keyword>
<dbReference type="Proteomes" id="UP000031637">
    <property type="component" value="Chromosome"/>
</dbReference>
<keyword evidence="8" id="KW-1185">Reference proteome</keyword>
<dbReference type="EMBL" id="AP012547">
    <property type="protein sequence ID" value="BAO29208.1"/>
    <property type="molecule type" value="Genomic_DNA"/>
</dbReference>
<feature type="domain" description="AMP-dependent synthetase/ligase" evidence="5">
    <location>
        <begin position="57"/>
        <end position="404"/>
    </location>
</feature>
<comment type="similarity">
    <text evidence="1">Belongs to the ATP-dependent AMP-binding enzyme family.</text>
</comment>
<proteinExistence type="inferred from homology"/>
<reference evidence="7 8" key="1">
    <citation type="journal article" date="2014" name="Syst. Appl. Microbiol.">
        <title>Complete genomes of freshwater sulfur oxidizers Sulfuricella denitrificans skB26 and Sulfuritalea hydrogenivorans sk43H: genetic insights into the sulfur oxidation pathway of betaproteobacteria.</title>
        <authorList>
            <person name="Watanabe T."/>
            <person name="Kojima H."/>
            <person name="Fukui M."/>
        </authorList>
    </citation>
    <scope>NUCLEOTIDE SEQUENCE [LARGE SCALE GENOMIC DNA]</scope>
    <source>
        <strain evidence="7">DSM22779</strain>
    </source>
</reference>
<dbReference type="OrthoDB" id="9766486at2"/>
<gene>
    <name evidence="7" type="ORF">SUTH_01409</name>
</gene>
<dbReference type="InterPro" id="IPR000873">
    <property type="entry name" value="AMP-dep_synth/lig_dom"/>
</dbReference>
<evidence type="ECO:0000256" key="2">
    <source>
        <dbReference type="ARBA" id="ARBA00022598"/>
    </source>
</evidence>
<dbReference type="Gene3D" id="3.30.300.30">
    <property type="match status" value="1"/>
</dbReference>
<dbReference type="GO" id="GO:0016878">
    <property type="term" value="F:acid-thiol ligase activity"/>
    <property type="evidence" value="ECO:0007669"/>
    <property type="project" value="UniProtKB-ARBA"/>
</dbReference>
<name>W0SHD6_9PROT</name>
<evidence type="ECO:0000259" key="6">
    <source>
        <dbReference type="Pfam" id="PF13193"/>
    </source>
</evidence>
<dbReference type="RefSeq" id="WP_041098171.1">
    <property type="nucleotide sequence ID" value="NZ_AP012547.1"/>
</dbReference>